<dbReference type="CDD" id="cd03127">
    <property type="entry name" value="tetraspanin_LEL"/>
    <property type="match status" value="1"/>
</dbReference>
<gene>
    <name evidence="2" type="ORF">ACOC_LOCUS3651</name>
</gene>
<organism evidence="4">
    <name type="scientific">Angiostrongylus costaricensis</name>
    <name type="common">Nematode worm</name>
    <dbReference type="NCBI Taxonomy" id="334426"/>
    <lineage>
        <taxon>Eukaryota</taxon>
        <taxon>Metazoa</taxon>
        <taxon>Ecdysozoa</taxon>
        <taxon>Nematoda</taxon>
        <taxon>Chromadorea</taxon>
        <taxon>Rhabditida</taxon>
        <taxon>Rhabditina</taxon>
        <taxon>Rhabditomorpha</taxon>
        <taxon>Strongyloidea</taxon>
        <taxon>Metastrongylidae</taxon>
        <taxon>Angiostrongylus</taxon>
    </lineage>
</organism>
<keyword evidence="1" id="KW-1133">Transmembrane helix</keyword>
<reference evidence="4" key="1">
    <citation type="submission" date="2016-04" db="UniProtKB">
        <authorList>
            <consortium name="WormBaseParasite"/>
        </authorList>
    </citation>
    <scope>IDENTIFICATION</scope>
</reference>
<dbReference type="InterPro" id="IPR008952">
    <property type="entry name" value="Tetraspanin_EC2_sf"/>
</dbReference>
<evidence type="ECO:0000313" key="3">
    <source>
        <dbReference type="Proteomes" id="UP000267027"/>
    </source>
</evidence>
<keyword evidence="1" id="KW-0812">Transmembrane</keyword>
<dbReference type="WBParaSite" id="ACOC_0000365001-mRNA-1">
    <property type="protein sequence ID" value="ACOC_0000365001-mRNA-1"/>
    <property type="gene ID" value="ACOC_0000365001"/>
</dbReference>
<accession>A0A158PFM7</accession>
<feature type="transmembrane region" description="Helical" evidence="1">
    <location>
        <begin position="96"/>
        <end position="117"/>
    </location>
</feature>
<dbReference type="OrthoDB" id="5829140at2759"/>
<evidence type="ECO:0000313" key="4">
    <source>
        <dbReference type="WBParaSite" id="ACOC_0000365001-mRNA-1"/>
    </source>
</evidence>
<protein>
    <submittedName>
        <fullName evidence="4">Transposase</fullName>
    </submittedName>
</protein>
<name>A0A158PFM7_ANGCS</name>
<keyword evidence="3" id="KW-1185">Reference proteome</keyword>
<dbReference type="Gene3D" id="1.10.1450.10">
    <property type="entry name" value="Tetraspanin"/>
    <property type="match status" value="1"/>
</dbReference>
<dbReference type="EMBL" id="UYYA01001229">
    <property type="protein sequence ID" value="VDM55236.1"/>
    <property type="molecule type" value="Genomic_DNA"/>
</dbReference>
<evidence type="ECO:0000313" key="2">
    <source>
        <dbReference type="EMBL" id="VDM55236.1"/>
    </source>
</evidence>
<evidence type="ECO:0000256" key="1">
    <source>
        <dbReference type="SAM" id="Phobius"/>
    </source>
</evidence>
<reference evidence="2 3" key="2">
    <citation type="submission" date="2018-11" db="EMBL/GenBank/DDBJ databases">
        <authorList>
            <consortium name="Pathogen Informatics"/>
        </authorList>
    </citation>
    <scope>NUCLEOTIDE SEQUENCE [LARGE SCALE GENOMIC DNA]</scope>
    <source>
        <strain evidence="2 3">Costa Rica</strain>
    </source>
</reference>
<sequence length="176" mass="19532">MKYDAIGLAEKRRRHLFNAIYDTGEELFLGTCDSTGVGGDGVLFGLDGAAKLSSDAISKTVVRQHFYLCIQLVDAVTMCSHGFGDIRLHHLGKEKIFFMSLAAAILLFSAVLCIVYANKFKSAVAVGLLQTIVRYDDQPVDRLFVDKFQSFYNCCGVNGDDDYRDLSSVKLYGYKK</sequence>
<dbReference type="GO" id="GO:0016020">
    <property type="term" value="C:membrane"/>
    <property type="evidence" value="ECO:0007669"/>
    <property type="project" value="InterPro"/>
</dbReference>
<keyword evidence="1" id="KW-0472">Membrane</keyword>
<proteinExistence type="predicted"/>
<dbReference type="Proteomes" id="UP000267027">
    <property type="component" value="Unassembled WGS sequence"/>
</dbReference>
<dbReference type="AlphaFoldDB" id="A0A158PFM7"/>